<evidence type="ECO:0000313" key="11">
    <source>
        <dbReference type="EMBL" id="AXY25913.1"/>
    </source>
</evidence>
<evidence type="ECO:0000256" key="4">
    <source>
        <dbReference type="ARBA" id="ARBA00022722"/>
    </source>
</evidence>
<organism evidence="11 12">
    <name type="scientific">Suicoccus acidiformans</name>
    <dbReference type="NCBI Taxonomy" id="2036206"/>
    <lineage>
        <taxon>Bacteria</taxon>
        <taxon>Bacillati</taxon>
        <taxon>Bacillota</taxon>
        <taxon>Bacilli</taxon>
        <taxon>Lactobacillales</taxon>
        <taxon>Aerococcaceae</taxon>
        <taxon>Suicoccus</taxon>
    </lineage>
</organism>
<comment type="catalytic activity">
    <reaction evidence="10">
        <text>Endonucleolytic cleavage of RNA, removing extra 3' nucleotides from tRNA precursor, generating 3' termini of tRNAs. A 3'-hydroxy group is left at the tRNA terminus and a 5'-phosphoryl group is left at the trailer molecule.</text>
        <dbReference type="EC" id="3.1.26.11"/>
    </reaction>
</comment>
<evidence type="ECO:0000256" key="7">
    <source>
        <dbReference type="ARBA" id="ARBA00022801"/>
    </source>
</evidence>
<comment type="subunit">
    <text evidence="1 10">Homodimer.</text>
</comment>
<dbReference type="OrthoDB" id="9800940at2"/>
<dbReference type="GO" id="GO:0042781">
    <property type="term" value="F:3'-tRNA processing endoribonuclease activity"/>
    <property type="evidence" value="ECO:0007669"/>
    <property type="project" value="UniProtKB-UniRule"/>
</dbReference>
<sequence>MELLFLGTGAGVPSKGRNVSSLALKLLDELNEIWIFDCGEATQHQILKTTLKPRKVTHIFITHLHGDHIFGLPGFLSSRSFQGGDNEPLTIYGPKGIKGYVESSLRYSQTKLQYPLKIVELDSQGGSIAHQGWLIEYLPLKHGVECFGYRIIEPDKEGELLVGKLQEYNIPNGPIFGQLKRGEIVTLADGTVLDGKDFIGQPKAGRVITILGDTRPNANIDILAKDADVLVHEGTHSQDEAKMAHRYFHSTVADAAKAAERNQVKQLYINHISSRYLAADVKQLANQAKRIFPESQIVHDLQQFEVD</sequence>
<proteinExistence type="inferred from homology"/>
<feature type="active site" description="Proton acceptor" evidence="10">
    <location>
        <position position="67"/>
    </location>
</feature>
<dbReference type="RefSeq" id="WP_118990813.1">
    <property type="nucleotide sequence ID" value="NZ_CP023434.1"/>
</dbReference>
<dbReference type="EMBL" id="CP023434">
    <property type="protein sequence ID" value="AXY25913.1"/>
    <property type="molecule type" value="Genomic_DNA"/>
</dbReference>
<comment type="similarity">
    <text evidence="10">Belongs to the RNase Z family.</text>
</comment>
<evidence type="ECO:0000256" key="1">
    <source>
        <dbReference type="ARBA" id="ARBA00011738"/>
    </source>
</evidence>
<keyword evidence="7 10" id="KW-0378">Hydrolase</keyword>
<keyword evidence="8 10" id="KW-0862">Zinc</keyword>
<dbReference type="HAMAP" id="MF_01818">
    <property type="entry name" value="RNase_Z_BN"/>
    <property type="match status" value="1"/>
</dbReference>
<dbReference type="PANTHER" id="PTHR46018">
    <property type="entry name" value="ZINC PHOSPHODIESTERASE ELAC PROTEIN 1"/>
    <property type="match status" value="1"/>
</dbReference>
<feature type="binding site" evidence="10">
    <location>
        <position position="68"/>
    </location>
    <ligand>
        <name>Zn(2+)</name>
        <dbReference type="ChEBI" id="CHEBI:29105"/>
        <label>2</label>
        <note>catalytic</note>
    </ligand>
</feature>
<evidence type="ECO:0000256" key="6">
    <source>
        <dbReference type="ARBA" id="ARBA00022759"/>
    </source>
</evidence>
<feature type="binding site" evidence="10">
    <location>
        <position position="142"/>
    </location>
    <ligand>
        <name>Zn(2+)</name>
        <dbReference type="ChEBI" id="CHEBI:29105"/>
        <label>1</label>
        <note>catalytic</note>
    </ligand>
</feature>
<dbReference type="NCBIfam" id="TIGR02651">
    <property type="entry name" value="RNase_Z"/>
    <property type="match status" value="1"/>
</dbReference>
<dbReference type="Pfam" id="PF23023">
    <property type="entry name" value="Anti-Pycsar_Apyc1"/>
    <property type="match status" value="1"/>
</dbReference>
<evidence type="ECO:0000256" key="9">
    <source>
        <dbReference type="ARBA" id="ARBA00057812"/>
    </source>
</evidence>
<keyword evidence="4 10" id="KW-0540">Nuclease</keyword>
<evidence type="ECO:0000256" key="2">
    <source>
        <dbReference type="ARBA" id="ARBA00012477"/>
    </source>
</evidence>
<feature type="binding site" evidence="10">
    <location>
        <position position="213"/>
    </location>
    <ligand>
        <name>Zn(2+)</name>
        <dbReference type="ChEBI" id="CHEBI:29105"/>
        <label>2</label>
        <note>catalytic</note>
    </ligand>
</feature>
<feature type="binding site" evidence="10">
    <location>
        <position position="63"/>
    </location>
    <ligand>
        <name>Zn(2+)</name>
        <dbReference type="ChEBI" id="CHEBI:29105"/>
        <label>1</label>
        <note>catalytic</note>
    </ligand>
</feature>
<dbReference type="Proteomes" id="UP000263232">
    <property type="component" value="Chromosome"/>
</dbReference>
<accession>A0A347WLF6</accession>
<gene>
    <name evidence="10" type="primary">rnz</name>
    <name evidence="11" type="ORF">CL176_07830</name>
</gene>
<name>A0A347WLF6_9LACT</name>
<dbReference type="InterPro" id="IPR013471">
    <property type="entry name" value="RNase_Z/BN"/>
</dbReference>
<dbReference type="GO" id="GO:0042802">
    <property type="term" value="F:identical protein binding"/>
    <property type="evidence" value="ECO:0007669"/>
    <property type="project" value="UniProtKB-ARBA"/>
</dbReference>
<dbReference type="SUPFAM" id="SSF56281">
    <property type="entry name" value="Metallo-hydrolase/oxidoreductase"/>
    <property type="match status" value="1"/>
</dbReference>
<evidence type="ECO:0000256" key="8">
    <source>
        <dbReference type="ARBA" id="ARBA00022833"/>
    </source>
</evidence>
<feature type="binding site" evidence="10">
    <location>
        <position position="271"/>
    </location>
    <ligand>
        <name>Zn(2+)</name>
        <dbReference type="ChEBI" id="CHEBI:29105"/>
        <label>2</label>
        <note>catalytic</note>
    </ligand>
</feature>
<keyword evidence="5 10" id="KW-0479">Metal-binding</keyword>
<keyword evidence="3 10" id="KW-0819">tRNA processing</keyword>
<comment type="function">
    <text evidence="9 10">Zinc phosphodiesterase, which displays some tRNA 3'-processing endonuclease activity. Probably involved in tRNA maturation, by removing a 3'-trailer from precursor tRNA.</text>
</comment>
<reference evidence="11 12" key="1">
    <citation type="submission" date="2017-09" db="EMBL/GenBank/DDBJ databases">
        <title>Complete genome sequence of Oxytococcus suis strain ZY16052.</title>
        <authorList>
            <person name="Li F."/>
        </authorList>
    </citation>
    <scope>NUCLEOTIDE SEQUENCE [LARGE SCALE GENOMIC DNA]</scope>
    <source>
        <strain evidence="11 12">ZY16052</strain>
    </source>
</reference>
<feature type="binding site" evidence="10">
    <location>
        <position position="67"/>
    </location>
    <ligand>
        <name>Zn(2+)</name>
        <dbReference type="ChEBI" id="CHEBI:29105"/>
        <label>2</label>
        <note>catalytic</note>
    </ligand>
</feature>
<evidence type="ECO:0000256" key="3">
    <source>
        <dbReference type="ARBA" id="ARBA00022694"/>
    </source>
</evidence>
<dbReference type="AlphaFoldDB" id="A0A347WLF6"/>
<evidence type="ECO:0000256" key="10">
    <source>
        <dbReference type="HAMAP-Rule" id="MF_01818"/>
    </source>
</evidence>
<dbReference type="InterPro" id="IPR036866">
    <property type="entry name" value="RibonucZ/Hydroxyglut_hydro"/>
</dbReference>
<dbReference type="GO" id="GO:0008270">
    <property type="term" value="F:zinc ion binding"/>
    <property type="evidence" value="ECO:0007669"/>
    <property type="project" value="UniProtKB-UniRule"/>
</dbReference>
<protein>
    <recommendedName>
        <fullName evidence="2 10">Ribonuclease Z</fullName>
        <shortName evidence="10">RNase Z</shortName>
        <ecNumber evidence="2 10">3.1.26.11</ecNumber>
    </recommendedName>
    <alternativeName>
        <fullName evidence="10">tRNA 3 endonuclease</fullName>
    </alternativeName>
    <alternativeName>
        <fullName evidence="10">tRNase Z</fullName>
    </alternativeName>
</protein>
<dbReference type="PANTHER" id="PTHR46018:SF2">
    <property type="entry name" value="ZINC PHOSPHODIESTERASE ELAC PROTEIN 1"/>
    <property type="match status" value="1"/>
</dbReference>
<feature type="binding site" evidence="10">
    <location>
        <position position="213"/>
    </location>
    <ligand>
        <name>Zn(2+)</name>
        <dbReference type="ChEBI" id="CHEBI:29105"/>
        <label>1</label>
        <note>catalytic</note>
    </ligand>
</feature>
<dbReference type="CDD" id="cd07717">
    <property type="entry name" value="RNaseZ_ZiPD-like_MBL-fold"/>
    <property type="match status" value="1"/>
</dbReference>
<keyword evidence="6 10" id="KW-0255">Endonuclease</keyword>
<keyword evidence="12" id="KW-1185">Reference proteome</keyword>
<dbReference type="NCBIfam" id="NF000801">
    <property type="entry name" value="PRK00055.1-3"/>
    <property type="match status" value="1"/>
</dbReference>
<dbReference type="FunFam" id="3.60.15.10:FF:000002">
    <property type="entry name" value="Ribonuclease Z"/>
    <property type="match status" value="1"/>
</dbReference>
<feature type="binding site" evidence="10">
    <location>
        <position position="65"/>
    </location>
    <ligand>
        <name>Zn(2+)</name>
        <dbReference type="ChEBI" id="CHEBI:29105"/>
        <label>1</label>
        <note>catalytic</note>
    </ligand>
</feature>
<evidence type="ECO:0000313" key="12">
    <source>
        <dbReference type="Proteomes" id="UP000263232"/>
    </source>
</evidence>
<dbReference type="KEGG" id="abae:CL176_07830"/>
<comment type="cofactor">
    <cofactor evidence="10">
        <name>Zn(2+)</name>
        <dbReference type="ChEBI" id="CHEBI:29105"/>
    </cofactor>
    <text evidence="10">Binds 2 Zn(2+) ions.</text>
</comment>
<evidence type="ECO:0000256" key="5">
    <source>
        <dbReference type="ARBA" id="ARBA00022723"/>
    </source>
</evidence>
<dbReference type="Gene3D" id="3.60.15.10">
    <property type="entry name" value="Ribonuclease Z/Hydroxyacylglutathione hydrolase-like"/>
    <property type="match status" value="1"/>
</dbReference>
<dbReference type="EC" id="3.1.26.11" evidence="2 10"/>